<keyword evidence="8" id="KW-1185">Reference proteome</keyword>
<dbReference type="InterPro" id="IPR017871">
    <property type="entry name" value="ABC_transporter-like_CS"/>
</dbReference>
<feature type="domain" description="ABC transporter" evidence="6">
    <location>
        <begin position="2"/>
        <end position="243"/>
    </location>
</feature>
<dbReference type="RefSeq" id="WP_189963930.1">
    <property type="nucleotide sequence ID" value="NZ_BMVL01000001.1"/>
</dbReference>
<dbReference type="InterPro" id="IPR003593">
    <property type="entry name" value="AAA+_ATPase"/>
</dbReference>
<evidence type="ECO:0000313" key="7">
    <source>
        <dbReference type="EMBL" id="MBP2036286.1"/>
    </source>
</evidence>
<dbReference type="PROSITE" id="PS50893">
    <property type="entry name" value="ABC_TRANSPORTER_2"/>
    <property type="match status" value="2"/>
</dbReference>
<evidence type="ECO:0000313" key="8">
    <source>
        <dbReference type="Proteomes" id="UP001519310"/>
    </source>
</evidence>
<evidence type="ECO:0000256" key="1">
    <source>
        <dbReference type="ARBA" id="ARBA00005417"/>
    </source>
</evidence>
<comment type="caution">
    <text evidence="7">The sequence shown here is derived from an EMBL/GenBank/DDBJ whole genome shotgun (WGS) entry which is preliminary data.</text>
</comment>
<dbReference type="Gene3D" id="3.40.50.300">
    <property type="entry name" value="P-loop containing nucleotide triphosphate hydrolases"/>
    <property type="match status" value="2"/>
</dbReference>
<organism evidence="7 8">
    <name type="scientific">Streptomyces avidinii</name>
    <dbReference type="NCBI Taxonomy" id="1895"/>
    <lineage>
        <taxon>Bacteria</taxon>
        <taxon>Bacillati</taxon>
        <taxon>Actinomycetota</taxon>
        <taxon>Actinomycetes</taxon>
        <taxon>Kitasatosporales</taxon>
        <taxon>Streptomycetaceae</taxon>
        <taxon>Streptomyces</taxon>
    </lineage>
</organism>
<keyword evidence="2" id="KW-0813">Transport</keyword>
<evidence type="ECO:0000259" key="6">
    <source>
        <dbReference type="PROSITE" id="PS50893"/>
    </source>
</evidence>
<dbReference type="EMBL" id="JAGGLQ010000003">
    <property type="protein sequence ID" value="MBP2036286.1"/>
    <property type="molecule type" value="Genomic_DNA"/>
</dbReference>
<evidence type="ECO:0000256" key="5">
    <source>
        <dbReference type="SAM" id="MobiDB-lite"/>
    </source>
</evidence>
<dbReference type="CDD" id="cd03225">
    <property type="entry name" value="ABC_cobalt_CbiO_domain1"/>
    <property type="match status" value="1"/>
</dbReference>
<dbReference type="PANTHER" id="PTHR43553">
    <property type="entry name" value="HEAVY METAL TRANSPORTER"/>
    <property type="match status" value="1"/>
</dbReference>
<reference evidence="7 8" key="1">
    <citation type="submission" date="2021-03" db="EMBL/GenBank/DDBJ databases">
        <title>Genomic Encyclopedia of Type Strains, Phase IV (KMG-IV): sequencing the most valuable type-strain genomes for metagenomic binning, comparative biology and taxonomic classification.</title>
        <authorList>
            <person name="Goeker M."/>
        </authorList>
    </citation>
    <scope>NUCLEOTIDE SEQUENCE [LARGE SCALE GENOMIC DNA]</scope>
    <source>
        <strain evidence="7 8">DSM 40526</strain>
    </source>
</reference>
<proteinExistence type="inferred from homology"/>
<sequence length="582" mass="60496">MIRFEQVSVTYEGAAGPSLRDVDLEIPEGELTLLVGPSGVGKSTLLGAVSGLVPHFTGGTLRGRVTVAGRDTRTHKPRELADVVGTVGQDPLAHFVTDTVEDELAYGMESLGLPPAVMRRRVEETLDLLGLNELRDRPIATLSGGQQQRVAIGSVLTPHPKVLVLDEPTSALDPAAAEEVLAVLQRLVHDLGTTVLMAEHRLERVVQYADRVLLLPSPGAAPVIGGPAEIMAVSPVHPPVVSLGRLAGWSPLPLSIRDARRRSAPLVARLSAAAGPADPATPAFEADPASPAFEARGSGGGAPVAEAPGLLARLRRRGRPTPATATPTAPAEVRDVSVRRGRVQALHGVTLTVSPGETIALMGRNGAGKSTLLSTLVGTVTPTTGEVTVGGRTPHRTPPPEMVRRVGLVPQEPRDLLYADTVAAECTAADSDAAAAPGTCRALVSALLPDVPDDIHPRDLSEGQRLALALALVLTGRPALLLLDEPTRGLDYAAKVRLIEILRGLAAEGHAIVLATHDVELAAELAHRVVILAGGEVVADGPTAEVVVSSPAFAPQVAKVLAPGHWLTVTQVVEALKAAEAR</sequence>
<feature type="domain" description="ABC transporter" evidence="6">
    <location>
        <begin position="331"/>
        <end position="559"/>
    </location>
</feature>
<keyword evidence="3" id="KW-0547">Nucleotide-binding</keyword>
<dbReference type="GO" id="GO:0016787">
    <property type="term" value="F:hydrolase activity"/>
    <property type="evidence" value="ECO:0007669"/>
    <property type="project" value="UniProtKB-KW"/>
</dbReference>
<dbReference type="Pfam" id="PF00005">
    <property type="entry name" value="ABC_tran"/>
    <property type="match status" value="2"/>
</dbReference>
<dbReference type="InterPro" id="IPR015856">
    <property type="entry name" value="ABC_transpr_CbiO/EcfA_su"/>
</dbReference>
<keyword evidence="4 7" id="KW-0067">ATP-binding</keyword>
<name>A0ABS4L1Y1_STRAV</name>
<feature type="region of interest" description="Disordered" evidence="5">
    <location>
        <begin position="275"/>
        <end position="305"/>
    </location>
</feature>
<dbReference type="InterPro" id="IPR050095">
    <property type="entry name" value="ECF_ABC_transporter_ATP-bd"/>
</dbReference>
<protein>
    <submittedName>
        <fullName evidence="7">Energy-coupling factor transport system ATP-binding protein</fullName>
        <ecNumber evidence="7">3.6.3.-</ecNumber>
    </submittedName>
</protein>
<gene>
    <name evidence="7" type="ORF">J2Z77_002077</name>
</gene>
<evidence type="ECO:0000256" key="2">
    <source>
        <dbReference type="ARBA" id="ARBA00022448"/>
    </source>
</evidence>
<evidence type="ECO:0000256" key="3">
    <source>
        <dbReference type="ARBA" id="ARBA00022741"/>
    </source>
</evidence>
<dbReference type="PROSITE" id="PS00211">
    <property type="entry name" value="ABC_TRANSPORTER_1"/>
    <property type="match status" value="1"/>
</dbReference>
<dbReference type="SMART" id="SM00382">
    <property type="entry name" value="AAA"/>
    <property type="match status" value="2"/>
</dbReference>
<dbReference type="EC" id="3.6.3.-" evidence="7"/>
<accession>A0ABS4L1Y1</accession>
<evidence type="ECO:0000256" key="4">
    <source>
        <dbReference type="ARBA" id="ARBA00022840"/>
    </source>
</evidence>
<comment type="similarity">
    <text evidence="1">Belongs to the ABC transporter superfamily.</text>
</comment>
<dbReference type="InterPro" id="IPR027417">
    <property type="entry name" value="P-loop_NTPase"/>
</dbReference>
<dbReference type="InterPro" id="IPR003439">
    <property type="entry name" value="ABC_transporter-like_ATP-bd"/>
</dbReference>
<dbReference type="GO" id="GO:0005524">
    <property type="term" value="F:ATP binding"/>
    <property type="evidence" value="ECO:0007669"/>
    <property type="project" value="UniProtKB-KW"/>
</dbReference>
<keyword evidence="7" id="KW-0378">Hydrolase</keyword>
<dbReference type="SUPFAM" id="SSF52540">
    <property type="entry name" value="P-loop containing nucleoside triphosphate hydrolases"/>
    <property type="match status" value="2"/>
</dbReference>
<dbReference type="Proteomes" id="UP001519310">
    <property type="component" value="Unassembled WGS sequence"/>
</dbReference>